<proteinExistence type="predicted"/>
<evidence type="ECO:0000313" key="4">
    <source>
        <dbReference type="Proteomes" id="UP000606720"/>
    </source>
</evidence>
<dbReference type="AlphaFoldDB" id="A0A923LMP4"/>
<dbReference type="Gene3D" id="3.40.50.1240">
    <property type="entry name" value="Phosphoglycerate mutase-like"/>
    <property type="match status" value="1"/>
</dbReference>
<dbReference type="InterPro" id="IPR029033">
    <property type="entry name" value="His_PPase_superfam"/>
</dbReference>
<evidence type="ECO:0000256" key="1">
    <source>
        <dbReference type="PIRSR" id="PIRSR613078-1"/>
    </source>
</evidence>
<dbReference type="PANTHER" id="PTHR48100:SF44">
    <property type="entry name" value="PHOSPHATASE C1620.13-RELATED"/>
    <property type="match status" value="1"/>
</dbReference>
<dbReference type="RefSeq" id="WP_186866098.1">
    <property type="nucleotide sequence ID" value="NZ_JACOPH010000001.1"/>
</dbReference>
<accession>A0A923LMP4</accession>
<dbReference type="EMBL" id="JACOPH010000001">
    <property type="protein sequence ID" value="MBC5713112.1"/>
    <property type="molecule type" value="Genomic_DNA"/>
</dbReference>
<dbReference type="InterPro" id="IPR050275">
    <property type="entry name" value="PGM_Phosphatase"/>
</dbReference>
<keyword evidence="4" id="KW-1185">Reference proteome</keyword>
<name>A0A923LMP4_9FIRM</name>
<dbReference type="PIRSF" id="PIRSF000709">
    <property type="entry name" value="6PFK_2-Ptase"/>
    <property type="match status" value="1"/>
</dbReference>
<feature type="binding site" evidence="2">
    <location>
        <begin position="8"/>
        <end position="15"/>
    </location>
    <ligand>
        <name>substrate</name>
    </ligand>
</feature>
<dbReference type="SMART" id="SM00855">
    <property type="entry name" value="PGAM"/>
    <property type="match status" value="1"/>
</dbReference>
<feature type="active site" description="Proton donor/acceptor" evidence="1">
    <location>
        <position position="84"/>
    </location>
</feature>
<feature type="active site" description="Tele-phosphohistidine intermediate" evidence="1">
    <location>
        <position position="9"/>
    </location>
</feature>
<dbReference type="InterPro" id="IPR013078">
    <property type="entry name" value="His_Pase_superF_clade-1"/>
</dbReference>
<reference evidence="3" key="1">
    <citation type="submission" date="2020-08" db="EMBL/GenBank/DDBJ databases">
        <title>Genome public.</title>
        <authorList>
            <person name="Liu C."/>
            <person name="Sun Q."/>
        </authorList>
    </citation>
    <scope>NUCLEOTIDE SEQUENCE</scope>
    <source>
        <strain evidence="3">BX1005</strain>
    </source>
</reference>
<comment type="caution">
    <text evidence="3">The sequence shown here is derived from an EMBL/GenBank/DDBJ whole genome shotgun (WGS) entry which is preliminary data.</text>
</comment>
<organism evidence="3 4">
    <name type="scientific">Roseburia zhanii</name>
    <dbReference type="NCBI Taxonomy" id="2763064"/>
    <lineage>
        <taxon>Bacteria</taxon>
        <taxon>Bacillati</taxon>
        <taxon>Bacillota</taxon>
        <taxon>Clostridia</taxon>
        <taxon>Lachnospirales</taxon>
        <taxon>Lachnospiraceae</taxon>
        <taxon>Roseburia</taxon>
    </lineage>
</organism>
<feature type="binding site" evidence="2">
    <location>
        <position position="60"/>
    </location>
    <ligand>
        <name>substrate</name>
    </ligand>
</feature>
<protein>
    <submittedName>
        <fullName evidence="3">Histidine phosphatase family protein</fullName>
    </submittedName>
</protein>
<dbReference type="Proteomes" id="UP000606720">
    <property type="component" value="Unassembled WGS sequence"/>
</dbReference>
<gene>
    <name evidence="3" type="ORF">H8S17_02605</name>
</gene>
<dbReference type="GO" id="GO:0005829">
    <property type="term" value="C:cytosol"/>
    <property type="evidence" value="ECO:0007669"/>
    <property type="project" value="TreeGrafter"/>
</dbReference>
<dbReference type="SUPFAM" id="SSF53254">
    <property type="entry name" value="Phosphoglycerate mutase-like"/>
    <property type="match status" value="1"/>
</dbReference>
<dbReference type="PANTHER" id="PTHR48100">
    <property type="entry name" value="BROAD-SPECIFICITY PHOSPHATASE YOR283W-RELATED"/>
    <property type="match status" value="1"/>
</dbReference>
<sequence>MGYLYFTRHGQTIWNVENKICGATDIALTELGYRQAEELGQKILDEKIKIDEILYSPLIRAAKTAEYISKVTGIPMREELRLKEQNFGKYESTPRDGAEFAEMKAHFIYDFDGGETMLHLAQRIYDLLDELAKEAEDKTYLLVAHNGISRIVHSYFHNMENEEFANFGIKNCEICRYEFR</sequence>
<evidence type="ECO:0000256" key="2">
    <source>
        <dbReference type="PIRSR" id="PIRSR613078-2"/>
    </source>
</evidence>
<dbReference type="Pfam" id="PF00300">
    <property type="entry name" value="His_Phos_1"/>
    <property type="match status" value="1"/>
</dbReference>
<dbReference type="GO" id="GO:0016791">
    <property type="term" value="F:phosphatase activity"/>
    <property type="evidence" value="ECO:0007669"/>
    <property type="project" value="TreeGrafter"/>
</dbReference>
<evidence type="ECO:0000313" key="3">
    <source>
        <dbReference type="EMBL" id="MBC5713112.1"/>
    </source>
</evidence>
<dbReference type="CDD" id="cd07067">
    <property type="entry name" value="HP_PGM_like"/>
    <property type="match status" value="1"/>
</dbReference>